<sequence>MQLIVSSSIHCGWRISDVEGACLTVNLTREGETEPSGVLRDCLDSHKRVKNRLELKKGHSPIQYSATYCACMGHHCNVDGTPLANREEEQMSRGGERRRGKSFEF</sequence>
<evidence type="ECO:0000313" key="2">
    <source>
        <dbReference type="EMBL" id="GMR60012.1"/>
    </source>
</evidence>
<name>A0AAN5IBI6_9BILA</name>
<feature type="region of interest" description="Disordered" evidence="1">
    <location>
        <begin position="86"/>
        <end position="105"/>
    </location>
</feature>
<evidence type="ECO:0000256" key="1">
    <source>
        <dbReference type="SAM" id="MobiDB-lite"/>
    </source>
</evidence>
<keyword evidence="3" id="KW-1185">Reference proteome</keyword>
<comment type="caution">
    <text evidence="2">The sequence shown here is derived from an EMBL/GenBank/DDBJ whole genome shotgun (WGS) entry which is preliminary data.</text>
</comment>
<organism evidence="2 3">
    <name type="scientific">Pristionchus mayeri</name>
    <dbReference type="NCBI Taxonomy" id="1317129"/>
    <lineage>
        <taxon>Eukaryota</taxon>
        <taxon>Metazoa</taxon>
        <taxon>Ecdysozoa</taxon>
        <taxon>Nematoda</taxon>
        <taxon>Chromadorea</taxon>
        <taxon>Rhabditida</taxon>
        <taxon>Rhabditina</taxon>
        <taxon>Diplogasteromorpha</taxon>
        <taxon>Diplogasteroidea</taxon>
        <taxon>Neodiplogasteridae</taxon>
        <taxon>Pristionchus</taxon>
    </lineage>
</organism>
<evidence type="ECO:0000313" key="3">
    <source>
        <dbReference type="Proteomes" id="UP001328107"/>
    </source>
</evidence>
<protein>
    <submittedName>
        <fullName evidence="2">Uncharacterized protein</fullName>
    </submittedName>
</protein>
<dbReference type="EMBL" id="BTRK01000006">
    <property type="protein sequence ID" value="GMR60012.1"/>
    <property type="molecule type" value="Genomic_DNA"/>
</dbReference>
<proteinExistence type="predicted"/>
<accession>A0AAN5IBI6</accession>
<dbReference type="AlphaFoldDB" id="A0AAN5IBI6"/>
<reference evidence="3" key="1">
    <citation type="submission" date="2022-10" db="EMBL/GenBank/DDBJ databases">
        <title>Genome assembly of Pristionchus species.</title>
        <authorList>
            <person name="Yoshida K."/>
            <person name="Sommer R.J."/>
        </authorList>
    </citation>
    <scope>NUCLEOTIDE SEQUENCE [LARGE SCALE GENOMIC DNA]</scope>
    <source>
        <strain evidence="3">RS5460</strain>
    </source>
</reference>
<gene>
    <name evidence="2" type="ORF">PMAYCL1PPCAC_30207</name>
</gene>
<dbReference type="Proteomes" id="UP001328107">
    <property type="component" value="Unassembled WGS sequence"/>
</dbReference>